<feature type="compositionally biased region" description="Gly residues" evidence="6">
    <location>
        <begin position="162"/>
        <end position="172"/>
    </location>
</feature>
<dbReference type="EMBL" id="KM598420">
    <property type="protein sequence ID" value="AKA44572.1"/>
    <property type="molecule type" value="Genomic_DNA"/>
</dbReference>
<keyword evidence="4" id="KW-0167">Capsid protein</keyword>
<dbReference type="Pfam" id="PF00740">
    <property type="entry name" value="VP1_2"/>
    <property type="match status" value="2"/>
</dbReference>
<proteinExistence type="inferred from homology"/>
<dbReference type="Proteomes" id="UP000115806">
    <property type="component" value="Genome"/>
</dbReference>
<name>A0A0D5ZCR3_9VIRU</name>
<evidence type="ECO:0000256" key="1">
    <source>
        <dbReference type="ARBA" id="ARBA00004328"/>
    </source>
</evidence>
<evidence type="ECO:0000256" key="4">
    <source>
        <dbReference type="ARBA" id="ARBA00022561"/>
    </source>
</evidence>
<feature type="compositionally biased region" description="Basic and acidic residues" evidence="6">
    <location>
        <begin position="83"/>
        <end position="108"/>
    </location>
</feature>
<feature type="domain" description="Coat protein VP1/VP2 Parvovirus" evidence="7">
    <location>
        <begin position="535"/>
        <end position="636"/>
    </location>
</feature>
<keyword evidence="3" id="KW-1140">T=1 icosahedral capsid protein</keyword>
<dbReference type="GO" id="GO:0039615">
    <property type="term" value="C:T=1 icosahedral viral capsid"/>
    <property type="evidence" value="ECO:0007669"/>
    <property type="project" value="UniProtKB-KW"/>
</dbReference>
<comment type="similarity">
    <text evidence="2">Belongs to the parvoviridae capsid protein family.</text>
</comment>
<evidence type="ECO:0000256" key="2">
    <source>
        <dbReference type="ARBA" id="ARBA00005398"/>
    </source>
</evidence>
<reference evidence="9" key="1">
    <citation type="journal article" date="2015" name="Avian Dis.">
        <title>Host Specificity and Phylogenetic Relationships of Chicken and Turkey Parvoviruses.</title>
        <authorList>
            <person name="Zsak L."/>
            <person name="Cha R.M."/>
            <person name="Li F."/>
            <person name="Day J.M."/>
        </authorList>
    </citation>
    <scope>NUCLEOTIDE SEQUENCE [LARGE SCALE GENOMIC DNA]</scope>
</reference>
<dbReference type="InterPro" id="IPR001403">
    <property type="entry name" value="Parvovirus_coat"/>
</dbReference>
<keyword evidence="5" id="KW-0946">Virion</keyword>
<dbReference type="GO" id="GO:0005198">
    <property type="term" value="F:structural molecule activity"/>
    <property type="evidence" value="ECO:0007669"/>
    <property type="project" value="InterPro"/>
</dbReference>
<accession>A0A0D5ZCR3</accession>
<evidence type="ECO:0000256" key="3">
    <source>
        <dbReference type="ARBA" id="ARBA00022431"/>
    </source>
</evidence>
<feature type="region of interest" description="Disordered" evidence="6">
    <location>
        <begin position="39"/>
        <end position="126"/>
    </location>
</feature>
<protein>
    <submittedName>
        <fullName evidence="8">VP1</fullName>
    </submittedName>
</protein>
<dbReference type="SUPFAM" id="SSF88645">
    <property type="entry name" value="ssDNA viruses"/>
    <property type="match status" value="1"/>
</dbReference>
<dbReference type="InterPro" id="IPR036952">
    <property type="entry name" value="VP1/VP2"/>
</dbReference>
<evidence type="ECO:0000313" key="9">
    <source>
        <dbReference type="Proteomes" id="UP000115806"/>
    </source>
</evidence>
<evidence type="ECO:0000259" key="7">
    <source>
        <dbReference type="Pfam" id="PF00740"/>
    </source>
</evidence>
<evidence type="ECO:0000313" key="8">
    <source>
        <dbReference type="EMBL" id="AKA44572.1"/>
    </source>
</evidence>
<feature type="domain" description="Coat protein VP1/VP2 Parvovirus" evidence="7">
    <location>
        <begin position="165"/>
        <end position="409"/>
    </location>
</feature>
<feature type="compositionally biased region" description="Acidic residues" evidence="6">
    <location>
        <begin position="140"/>
        <end position="149"/>
    </location>
</feature>
<dbReference type="InterPro" id="IPR016184">
    <property type="entry name" value="Capsid/spike_ssDNA_virus"/>
</dbReference>
<evidence type="ECO:0000256" key="6">
    <source>
        <dbReference type="SAM" id="MobiDB-lite"/>
    </source>
</evidence>
<organism evidence="8 9">
    <name type="scientific">Meleagris gallopavo enteric parvovirus</name>
    <dbReference type="NCBI Taxonomy" id="1633570"/>
    <lineage>
        <taxon>Viruses</taxon>
        <taxon>Monodnaviria</taxon>
        <taxon>Shotokuvirae</taxon>
        <taxon>Cossaviricota</taxon>
        <taxon>Quintoviricetes</taxon>
        <taxon>Piccovirales</taxon>
        <taxon>Parvoviridae</taxon>
        <taxon>Parvovirinae</taxon>
        <taxon>Aveparvovirus</taxon>
        <taxon>Aveparvovirus galliform1</taxon>
    </lineage>
</organism>
<dbReference type="Gene3D" id="2.170.30.10">
    <property type="entry name" value="Parvovirus coat protein VP1/VP2"/>
    <property type="match status" value="1"/>
</dbReference>
<sequence length="677" mass="76531">MVKYKPPPGYVPSLPTTDEEAYHYTRWWLNHVENYGKDKHITKGKGKQKKELTAQQKADPKRFFITQAQKNKNPKFGIPTSSQHKDFFKNHQGAKKEAKAKQKTKHLEPQAPQREEDPEEGPAPKQARIEEAPFNEQELEEAMADENEPDQSGIPMELSDAPGGGGGGGGGGVGHSTGNWNCDTIWEGNTCTTYASRHCVCLMRDLDKYQAIGNQNGRHGLDAENQTQYFGFTTPWNYLDFNKYSIHFSPRDWQHLVNNFSRSRPRAVHIKIFNLQVIQKTVTGDGTQYSNDLTGTIQIFADQEGRYPRILYPNQVTQMGSFPNQIYYLPQYAYLSAITSNNTTTTVTFWNYLNELTAFYCLDESPSQMLRTGNEWQTSYEFSDSTPWCNNRVSTVSITQRENPLYDTWNVGGRGDDAKRGNFATWRSPWYPGPYIYLSDTTAAGQQLDDIANVAVGPDGMPLAPGLPQYRREADKDEYLHTFCVPKKEGMNEGDIRNRQIDAATANKVQVETSSLYNTNPRSGFNTTISQGGVPTPVTWSGCVPGMIWDNRPATYFDPIWQQFPETDEQFKIHSQLGGNPVKESPGHVFVKLTPKPTGASNGLVDEYATFTCTVAIEWELEHFTTHRCNMRNVISYLNTDARGGPQNVDENGQYQINTTSADLARLYETRRVPRTN</sequence>
<comment type="subcellular location">
    <subcellularLocation>
        <location evidence="1">Virion</location>
    </subcellularLocation>
</comment>
<feature type="region of interest" description="Disordered" evidence="6">
    <location>
        <begin position="140"/>
        <end position="172"/>
    </location>
</feature>
<evidence type="ECO:0000256" key="5">
    <source>
        <dbReference type="ARBA" id="ARBA00022844"/>
    </source>
</evidence>